<keyword evidence="3" id="KW-1185">Reference proteome</keyword>
<name>A0AAV9GUX8_9PEZI</name>
<dbReference type="InterPro" id="IPR018562">
    <property type="entry name" value="ARS-binding_2"/>
</dbReference>
<accession>A0AAV9GUX8</accession>
<feature type="region of interest" description="Disordered" evidence="1">
    <location>
        <begin position="15"/>
        <end position="45"/>
    </location>
</feature>
<feature type="compositionally biased region" description="Low complexity" evidence="1">
    <location>
        <begin position="484"/>
        <end position="494"/>
    </location>
</feature>
<organism evidence="2 3">
    <name type="scientific">Podospora aff. communis PSN243</name>
    <dbReference type="NCBI Taxonomy" id="3040156"/>
    <lineage>
        <taxon>Eukaryota</taxon>
        <taxon>Fungi</taxon>
        <taxon>Dikarya</taxon>
        <taxon>Ascomycota</taxon>
        <taxon>Pezizomycotina</taxon>
        <taxon>Sordariomycetes</taxon>
        <taxon>Sordariomycetidae</taxon>
        <taxon>Sordariales</taxon>
        <taxon>Podosporaceae</taxon>
        <taxon>Podospora</taxon>
    </lineage>
</organism>
<reference evidence="2" key="1">
    <citation type="journal article" date="2023" name="Mol. Phylogenet. Evol.">
        <title>Genome-scale phylogeny and comparative genomics of the fungal order Sordariales.</title>
        <authorList>
            <person name="Hensen N."/>
            <person name="Bonometti L."/>
            <person name="Westerberg I."/>
            <person name="Brannstrom I.O."/>
            <person name="Guillou S."/>
            <person name="Cros-Aarteil S."/>
            <person name="Calhoun S."/>
            <person name="Haridas S."/>
            <person name="Kuo A."/>
            <person name="Mondo S."/>
            <person name="Pangilinan J."/>
            <person name="Riley R."/>
            <person name="LaButti K."/>
            <person name="Andreopoulos B."/>
            <person name="Lipzen A."/>
            <person name="Chen C."/>
            <person name="Yan M."/>
            <person name="Daum C."/>
            <person name="Ng V."/>
            <person name="Clum A."/>
            <person name="Steindorff A."/>
            <person name="Ohm R.A."/>
            <person name="Martin F."/>
            <person name="Silar P."/>
            <person name="Natvig D.O."/>
            <person name="Lalanne C."/>
            <person name="Gautier V."/>
            <person name="Ament-Velasquez S.L."/>
            <person name="Kruys A."/>
            <person name="Hutchinson M.I."/>
            <person name="Powell A.J."/>
            <person name="Barry K."/>
            <person name="Miller A.N."/>
            <person name="Grigoriev I.V."/>
            <person name="Debuchy R."/>
            <person name="Gladieux P."/>
            <person name="Hiltunen Thoren M."/>
            <person name="Johannesson H."/>
        </authorList>
    </citation>
    <scope>NUCLEOTIDE SEQUENCE</scope>
    <source>
        <strain evidence="2">PSN243</strain>
    </source>
</reference>
<feature type="region of interest" description="Disordered" evidence="1">
    <location>
        <begin position="193"/>
        <end position="258"/>
    </location>
</feature>
<proteinExistence type="predicted"/>
<feature type="region of interest" description="Disordered" evidence="1">
    <location>
        <begin position="679"/>
        <end position="700"/>
    </location>
</feature>
<dbReference type="AlphaFoldDB" id="A0AAV9GUX8"/>
<dbReference type="PANTHER" id="PTHR42048:SF1">
    <property type="entry name" value="ARS-BINDING PROTEIN 2"/>
    <property type="match status" value="1"/>
</dbReference>
<feature type="compositionally biased region" description="Pro residues" evidence="1">
    <location>
        <begin position="459"/>
        <end position="470"/>
    </location>
</feature>
<evidence type="ECO:0000313" key="2">
    <source>
        <dbReference type="EMBL" id="KAK4451794.1"/>
    </source>
</evidence>
<gene>
    <name evidence="2" type="ORF">QBC34DRAFT_43360</name>
</gene>
<dbReference type="EMBL" id="MU865926">
    <property type="protein sequence ID" value="KAK4451794.1"/>
    <property type="molecule type" value="Genomic_DNA"/>
</dbReference>
<evidence type="ECO:0000256" key="1">
    <source>
        <dbReference type="SAM" id="MobiDB-lite"/>
    </source>
</evidence>
<comment type="caution">
    <text evidence="2">The sequence shown here is derived from an EMBL/GenBank/DDBJ whole genome shotgun (WGS) entry which is preliminary data.</text>
</comment>
<dbReference type="Proteomes" id="UP001321760">
    <property type="component" value="Unassembled WGS sequence"/>
</dbReference>
<dbReference type="Pfam" id="PF09441">
    <property type="entry name" value="Abp2"/>
    <property type="match status" value="1"/>
</dbReference>
<dbReference type="GO" id="GO:0003688">
    <property type="term" value="F:DNA replication origin binding"/>
    <property type="evidence" value="ECO:0007669"/>
    <property type="project" value="TreeGrafter"/>
</dbReference>
<dbReference type="PANTHER" id="PTHR42048">
    <property type="entry name" value="ARS-BINDING PROTEIN 2"/>
    <property type="match status" value="1"/>
</dbReference>
<sequence>MTLVFDRGAGIRSMPVQPPPPMFTASPTTVEPASARLPSRPLPDRNITSTTIEDAYVAFVFYCNPAVPLDTETAALREAFRTPPKSGGKSFSTYTLFELIKQLETKELKTWAELALKLGVEPPDQEKGQSSQKIQQYAVRLKRWMHSMHVDAFFEYLMDRPHPYWTELPPASTPVIETGRDGVAAEDDMALRALLPQIKPRRGRKKPEDDDTGKSPSQRPSPLQDEYPPSARPEANEPWSAHPDGRGSVFLFPSAPDSMRLNAPMGQPPGQHWSGNDVAQTPLTAYPHPQSALTPITRNAFWADPSEPRSAITPSKPRSTSRRHGAKVVSSAWRSAGTTGKTRGRPPINRGANPDGPFSAFPAISEAQTPTFKLPSPSPDRRVPHSAITPSTRTIPPPEPSPTRLPGPPPPPAPPAPPPQILNQPSPVYENAPPRPAKRSRLSLQVPERVGGEVRLATPPLPMTAPPTAPPVVMVNGQAHDHSSNNSTSSSAHDPAPHHSHQHDQHQPPLQDTAVAGPPGVPNRAHGVDGLFEQHSQTSVMPPGAGGVPQVALQDLSDRTNIDEVQDFFAHTIMMGQWFDSRGAPIPAGGYDEATALAQTVVETLIHTAATKEAFLINLSALVGGKMLMPKDSLRVTRLETPPEIADRSRYQCQWELTYGDIRGTYSMEETVLHSKWKEKKDGEADSSRSATAGPDEVVAHRGEAERWHTMYREIMDVMTKRDEELLRLRKMVVECMRQAR</sequence>
<evidence type="ECO:0000313" key="3">
    <source>
        <dbReference type="Proteomes" id="UP001321760"/>
    </source>
</evidence>
<feature type="region of interest" description="Disordered" evidence="1">
    <location>
        <begin position="304"/>
        <end position="528"/>
    </location>
</feature>
<feature type="compositionally biased region" description="Polar residues" evidence="1">
    <location>
        <begin position="332"/>
        <end position="341"/>
    </location>
</feature>
<protein>
    <submittedName>
        <fullName evidence="2">ARS-binding protein 2</fullName>
    </submittedName>
</protein>
<reference evidence="2" key="2">
    <citation type="submission" date="2023-05" db="EMBL/GenBank/DDBJ databases">
        <authorList>
            <consortium name="Lawrence Berkeley National Laboratory"/>
            <person name="Steindorff A."/>
            <person name="Hensen N."/>
            <person name="Bonometti L."/>
            <person name="Westerberg I."/>
            <person name="Brannstrom I.O."/>
            <person name="Guillou S."/>
            <person name="Cros-Aarteil S."/>
            <person name="Calhoun S."/>
            <person name="Haridas S."/>
            <person name="Kuo A."/>
            <person name="Mondo S."/>
            <person name="Pangilinan J."/>
            <person name="Riley R."/>
            <person name="Labutti K."/>
            <person name="Andreopoulos B."/>
            <person name="Lipzen A."/>
            <person name="Chen C."/>
            <person name="Yanf M."/>
            <person name="Daum C."/>
            <person name="Ng V."/>
            <person name="Clum A."/>
            <person name="Ohm R."/>
            <person name="Martin F."/>
            <person name="Silar P."/>
            <person name="Natvig D."/>
            <person name="Lalanne C."/>
            <person name="Gautier V."/>
            <person name="Ament-Velasquez S.L."/>
            <person name="Kruys A."/>
            <person name="Hutchinson M.I."/>
            <person name="Powell A.J."/>
            <person name="Barry K."/>
            <person name="Miller A.N."/>
            <person name="Grigoriev I.V."/>
            <person name="Debuchy R."/>
            <person name="Gladieux P."/>
            <person name="Thoren M.H."/>
            <person name="Johannesson H."/>
        </authorList>
    </citation>
    <scope>NUCLEOTIDE SEQUENCE</scope>
    <source>
        <strain evidence="2">PSN243</strain>
    </source>
</reference>
<feature type="compositionally biased region" description="Pro residues" evidence="1">
    <location>
        <begin position="395"/>
        <end position="420"/>
    </location>
</feature>